<evidence type="ECO:0008006" key="3">
    <source>
        <dbReference type="Google" id="ProtNLM"/>
    </source>
</evidence>
<dbReference type="InterPro" id="IPR006442">
    <property type="entry name" value="Antitoxin_Phd/YefM"/>
</dbReference>
<dbReference type="Gene3D" id="3.40.1620.10">
    <property type="entry name" value="YefM-like domain"/>
    <property type="match status" value="1"/>
</dbReference>
<proteinExistence type="inferred from homology"/>
<reference evidence="2" key="1">
    <citation type="submission" date="2009-10" db="EMBL/GenBank/DDBJ databases">
        <title>Diversity of trophic interactions inside an arsenic-rich microbial ecosystem.</title>
        <authorList>
            <person name="Bertin P.N."/>
            <person name="Heinrich-Salmeron A."/>
            <person name="Pelletier E."/>
            <person name="Goulhen-Chollet F."/>
            <person name="Arsene-Ploetze F."/>
            <person name="Gallien S."/>
            <person name="Calteau A."/>
            <person name="Vallenet D."/>
            <person name="Casiot C."/>
            <person name="Chane-Woon-Ming B."/>
            <person name="Giloteaux L."/>
            <person name="Barakat M."/>
            <person name="Bonnefoy V."/>
            <person name="Bruneel O."/>
            <person name="Chandler M."/>
            <person name="Cleiss J."/>
            <person name="Duran R."/>
            <person name="Elbaz-Poulichet F."/>
            <person name="Fonknechten N."/>
            <person name="Lauga B."/>
            <person name="Mornico D."/>
            <person name="Ortet P."/>
            <person name="Schaeffer C."/>
            <person name="Siguier P."/>
            <person name="Alexander Thil Smith A."/>
            <person name="Van Dorsselaer A."/>
            <person name="Weissenbach J."/>
            <person name="Medigue C."/>
            <person name="Le Paslier D."/>
        </authorList>
    </citation>
    <scope>NUCLEOTIDE SEQUENCE</scope>
</reference>
<evidence type="ECO:0000313" key="2">
    <source>
        <dbReference type="EMBL" id="CBI07698.1"/>
    </source>
</evidence>
<sequence>MATVSATEAKQRFAAVLDLAQREPVTICRNKRTVAVLISAEDYQRFRAGQWREFNRLADEMARQAKENGLTQDELDLILSER</sequence>
<comment type="similarity">
    <text evidence="1">Belongs to the phD/YefM antitoxin family.</text>
</comment>
<dbReference type="PANTHER" id="PTHR33713:SF6">
    <property type="entry name" value="ANTITOXIN YEFM"/>
    <property type="match status" value="1"/>
</dbReference>
<protein>
    <recommendedName>
        <fullName evidence="3">Antitoxin</fullName>
    </recommendedName>
</protein>
<accession>E6QKD1</accession>
<dbReference type="NCBIfam" id="TIGR01552">
    <property type="entry name" value="phd_fam"/>
    <property type="match status" value="1"/>
</dbReference>
<dbReference type="PANTHER" id="PTHR33713">
    <property type="entry name" value="ANTITOXIN YAFN-RELATED"/>
    <property type="match status" value="1"/>
</dbReference>
<gene>
    <name evidence="2" type="ORF">CARN6_1068</name>
</gene>
<dbReference type="AlphaFoldDB" id="E6QKD1"/>
<dbReference type="Pfam" id="PF02604">
    <property type="entry name" value="PhdYeFM_antitox"/>
    <property type="match status" value="1"/>
</dbReference>
<name>E6QKD1_9ZZZZ</name>
<evidence type="ECO:0000256" key="1">
    <source>
        <dbReference type="ARBA" id="ARBA00009981"/>
    </source>
</evidence>
<comment type="caution">
    <text evidence="2">The sequence shown here is derived from an EMBL/GenBank/DDBJ whole genome shotgun (WGS) entry which is preliminary data.</text>
</comment>
<dbReference type="InterPro" id="IPR036165">
    <property type="entry name" value="YefM-like_sf"/>
</dbReference>
<dbReference type="SUPFAM" id="SSF143120">
    <property type="entry name" value="YefM-like"/>
    <property type="match status" value="1"/>
</dbReference>
<dbReference type="InterPro" id="IPR051405">
    <property type="entry name" value="phD/YefM_antitoxin"/>
</dbReference>
<organism evidence="2">
    <name type="scientific">mine drainage metagenome</name>
    <dbReference type="NCBI Taxonomy" id="410659"/>
    <lineage>
        <taxon>unclassified sequences</taxon>
        <taxon>metagenomes</taxon>
        <taxon>ecological metagenomes</taxon>
    </lineage>
</organism>
<dbReference type="EMBL" id="CABQ01000123">
    <property type="protein sequence ID" value="CBI07698.1"/>
    <property type="molecule type" value="Genomic_DNA"/>
</dbReference>